<dbReference type="OrthoDB" id="5139944at2"/>
<organism evidence="1 2">
    <name type="scientific">Marihabitans asiaticum</name>
    <dbReference type="NCBI Taxonomy" id="415218"/>
    <lineage>
        <taxon>Bacteria</taxon>
        <taxon>Bacillati</taxon>
        <taxon>Actinomycetota</taxon>
        <taxon>Actinomycetes</taxon>
        <taxon>Micrococcales</taxon>
        <taxon>Intrasporangiaceae</taxon>
        <taxon>Marihabitans</taxon>
    </lineage>
</organism>
<dbReference type="EMBL" id="VIUW01000004">
    <property type="protein sequence ID" value="TWD13660.1"/>
    <property type="molecule type" value="Genomic_DNA"/>
</dbReference>
<accession>A0A560W7V3</accession>
<dbReference type="Proteomes" id="UP000315628">
    <property type="component" value="Unassembled WGS sequence"/>
</dbReference>
<dbReference type="RefSeq" id="WP_144857741.1">
    <property type="nucleotide sequence ID" value="NZ_BAAAYT010000002.1"/>
</dbReference>
<evidence type="ECO:0000313" key="1">
    <source>
        <dbReference type="EMBL" id="TWD13660.1"/>
    </source>
</evidence>
<sequence>MAKHDPILILEDVREVDDAGGVHFETVLTGRQIIELINADLLRLEGNIRPDWRTNKMSAKTKRKVGNWSHDLLAGNGVIGNLSIRIDPDPGRTDFELEDDNLILFTGYFDTAVDSQSRITAIQQAADNIAAMNPDALHLFDRRFAVRIWVADRRTASRVGRSFNTEGDKVNESAAKSAYSDDFTTDDLANRLVHGSPHLTFNNVEVLKNSVSASSAKLFAFNTLSKALENHWSDVPFTTEARDEQVAFLVRFWDKLVEVRPEFGRVTIDERRALRGSSIAGSALSVHGVVAVAAEIWRTRERDLHCLERLAEPAAAGNGQPVDYFAYSNPDWQSMGVLVSSVTASGEARLTIRSSFQTRKAVADAFVAKVGLI</sequence>
<reference evidence="1 2" key="1">
    <citation type="submission" date="2019-06" db="EMBL/GenBank/DDBJ databases">
        <title>Sequencing the genomes of 1000 actinobacteria strains.</title>
        <authorList>
            <person name="Klenk H.-P."/>
        </authorList>
    </citation>
    <scope>NUCLEOTIDE SEQUENCE [LARGE SCALE GENOMIC DNA]</scope>
    <source>
        <strain evidence="1 2">DSM 18935</strain>
    </source>
</reference>
<dbReference type="InterPro" id="IPR017642">
    <property type="entry name" value="DNA_S_mod_DndB"/>
</dbReference>
<keyword evidence="2" id="KW-1185">Reference proteome</keyword>
<protein>
    <submittedName>
        <fullName evidence="1">DndB-like DNA-sulfur modification-associated protein</fullName>
    </submittedName>
</protein>
<proteinExistence type="predicted"/>
<dbReference type="Pfam" id="PF14072">
    <property type="entry name" value="DndB"/>
    <property type="match status" value="1"/>
</dbReference>
<gene>
    <name evidence="1" type="ORF">FB557_2288</name>
</gene>
<comment type="caution">
    <text evidence="1">The sequence shown here is derived from an EMBL/GenBank/DDBJ whole genome shotgun (WGS) entry which is preliminary data.</text>
</comment>
<evidence type="ECO:0000313" key="2">
    <source>
        <dbReference type="Proteomes" id="UP000315628"/>
    </source>
</evidence>
<dbReference type="AlphaFoldDB" id="A0A560W7V3"/>
<name>A0A560W7V3_9MICO</name>